<keyword evidence="1" id="KW-1133">Transmembrane helix</keyword>
<keyword evidence="1" id="KW-0472">Membrane</keyword>
<feature type="transmembrane region" description="Helical" evidence="1">
    <location>
        <begin position="5"/>
        <end position="22"/>
    </location>
</feature>
<dbReference type="EMBL" id="UINC01112651">
    <property type="protein sequence ID" value="SVC81749.1"/>
    <property type="molecule type" value="Genomic_DNA"/>
</dbReference>
<gene>
    <name evidence="2" type="ORF">METZ01_LOCUS334603</name>
</gene>
<dbReference type="AlphaFoldDB" id="A0A382Q840"/>
<evidence type="ECO:0000256" key="1">
    <source>
        <dbReference type="SAM" id="Phobius"/>
    </source>
</evidence>
<keyword evidence="1" id="KW-0812">Transmembrane</keyword>
<proteinExistence type="predicted"/>
<sequence length="23" mass="2682">MKLGFYLEVFLVTVITLLLAIVW</sequence>
<accession>A0A382Q840</accession>
<organism evidence="2">
    <name type="scientific">marine metagenome</name>
    <dbReference type="NCBI Taxonomy" id="408172"/>
    <lineage>
        <taxon>unclassified sequences</taxon>
        <taxon>metagenomes</taxon>
        <taxon>ecological metagenomes</taxon>
    </lineage>
</organism>
<name>A0A382Q840_9ZZZZ</name>
<reference evidence="2" key="1">
    <citation type="submission" date="2018-05" db="EMBL/GenBank/DDBJ databases">
        <authorList>
            <person name="Lanie J.A."/>
            <person name="Ng W.-L."/>
            <person name="Kazmierczak K.M."/>
            <person name="Andrzejewski T.M."/>
            <person name="Davidsen T.M."/>
            <person name="Wayne K.J."/>
            <person name="Tettelin H."/>
            <person name="Glass J.I."/>
            <person name="Rusch D."/>
            <person name="Podicherti R."/>
            <person name="Tsui H.-C.T."/>
            <person name="Winkler M.E."/>
        </authorList>
    </citation>
    <scope>NUCLEOTIDE SEQUENCE</scope>
</reference>
<protein>
    <submittedName>
        <fullName evidence="2">Uncharacterized protein</fullName>
    </submittedName>
</protein>
<evidence type="ECO:0000313" key="2">
    <source>
        <dbReference type="EMBL" id="SVC81749.1"/>
    </source>
</evidence>